<dbReference type="Pfam" id="PF13837">
    <property type="entry name" value="Myb_DNA-bind_4"/>
    <property type="match status" value="1"/>
</dbReference>
<dbReference type="FunFam" id="1.10.10.60:FF:000032">
    <property type="entry name" value="Zinc finger and SCAN domain-containing 20"/>
    <property type="match status" value="1"/>
</dbReference>
<accession>A0A8B9SQ66</accession>
<evidence type="ECO:0000313" key="2">
    <source>
        <dbReference type="Ensembl" id="ENSAPLP00020009475.1"/>
    </source>
</evidence>
<dbReference type="Ensembl" id="ENSAPLT00020010199.1">
    <property type="protein sequence ID" value="ENSAPLP00020009475.1"/>
    <property type="gene ID" value="ENSAPLG00020006965.1"/>
</dbReference>
<dbReference type="Gene3D" id="1.10.10.60">
    <property type="entry name" value="Homeodomain-like"/>
    <property type="match status" value="1"/>
</dbReference>
<proteinExistence type="predicted"/>
<protein>
    <recommendedName>
        <fullName evidence="1">Myb/SANT-like DNA-binding domain-containing protein</fullName>
    </recommendedName>
</protein>
<organism evidence="2 3">
    <name type="scientific">Anas platyrhynchos</name>
    <name type="common">Mallard</name>
    <name type="synonym">Anas boschas</name>
    <dbReference type="NCBI Taxonomy" id="8839"/>
    <lineage>
        <taxon>Eukaryota</taxon>
        <taxon>Metazoa</taxon>
        <taxon>Chordata</taxon>
        <taxon>Craniata</taxon>
        <taxon>Vertebrata</taxon>
        <taxon>Euteleostomi</taxon>
        <taxon>Archelosauria</taxon>
        <taxon>Archosauria</taxon>
        <taxon>Dinosauria</taxon>
        <taxon>Saurischia</taxon>
        <taxon>Theropoda</taxon>
        <taxon>Coelurosauria</taxon>
        <taxon>Aves</taxon>
        <taxon>Neognathae</taxon>
        <taxon>Galloanserae</taxon>
        <taxon>Anseriformes</taxon>
        <taxon>Anatidae</taxon>
        <taxon>Anatinae</taxon>
        <taxon>Anas</taxon>
    </lineage>
</organism>
<reference evidence="2" key="2">
    <citation type="submission" date="2025-08" db="UniProtKB">
        <authorList>
            <consortium name="Ensembl"/>
        </authorList>
    </citation>
    <scope>IDENTIFICATION</scope>
</reference>
<evidence type="ECO:0000313" key="3">
    <source>
        <dbReference type="Proteomes" id="UP000694400"/>
    </source>
</evidence>
<evidence type="ECO:0000259" key="1">
    <source>
        <dbReference type="Pfam" id="PF13837"/>
    </source>
</evidence>
<dbReference type="PANTHER" id="PTHR47595">
    <property type="entry name" value="HEAT SHOCK 70 KDA PROTEIN 14"/>
    <property type="match status" value="1"/>
</dbReference>
<reference evidence="2" key="1">
    <citation type="submission" date="2019-08" db="EMBL/GenBank/DDBJ databases">
        <title>Three high-quality genomes provides insights into domestication of ducks.</title>
        <authorList>
            <person name="Hou Z.C."/>
            <person name="Zhu F."/>
            <person name="Yin Z.T."/>
            <person name="Zhang F."/>
        </authorList>
    </citation>
    <scope>NUCLEOTIDE SEQUENCE [LARGE SCALE GENOMIC DNA]</scope>
</reference>
<reference evidence="2" key="3">
    <citation type="submission" date="2025-09" db="UniProtKB">
        <authorList>
            <consortium name="Ensembl"/>
        </authorList>
    </citation>
    <scope>IDENTIFICATION</scope>
</reference>
<dbReference type="PANTHER" id="PTHR47595:SF1">
    <property type="entry name" value="MYB_SANT-LIKE DNA-BINDING DOMAIN-CONTAINING PROTEIN"/>
    <property type="match status" value="1"/>
</dbReference>
<dbReference type="Proteomes" id="UP000694400">
    <property type="component" value="Chromosome 5"/>
</dbReference>
<dbReference type="AlphaFoldDB" id="A0A8B9SQ66"/>
<dbReference type="InterPro" id="IPR044822">
    <property type="entry name" value="Myb_DNA-bind_4"/>
</dbReference>
<feature type="domain" description="Myb/SANT-like DNA-binding" evidence="1">
    <location>
        <begin position="6"/>
        <end position="93"/>
    </location>
</feature>
<sequence>GEAGGSNWSDPEVVELLQLWADEAVQVELESCLRNQHVFNRIAEVLREKGIHRTGDQCREKIKKMKLEYRRLKDNAKAPRGGRGWKFFDVMDRVLNSRPALPYALGGGCVRYSKNKNKKLHAFWCQLNMTRAVCSPHAELYQETLFCPCDTANLQVKLSLRSG</sequence>
<name>A0A8B9SQ66_ANAPL</name>